<organism evidence="7 8">
    <name type="scientific">Rhizophagus clarus</name>
    <dbReference type="NCBI Taxonomy" id="94130"/>
    <lineage>
        <taxon>Eukaryota</taxon>
        <taxon>Fungi</taxon>
        <taxon>Fungi incertae sedis</taxon>
        <taxon>Mucoromycota</taxon>
        <taxon>Glomeromycotina</taxon>
        <taxon>Glomeromycetes</taxon>
        <taxon>Glomerales</taxon>
        <taxon>Glomeraceae</taxon>
        <taxon>Rhizophagus</taxon>
    </lineage>
</organism>
<dbReference type="InterPro" id="IPR006694">
    <property type="entry name" value="Fatty_acid_hydroxylase"/>
</dbReference>
<evidence type="ECO:0000256" key="4">
    <source>
        <dbReference type="ARBA" id="ARBA00023136"/>
    </source>
</evidence>
<feature type="transmembrane region" description="Helical" evidence="5">
    <location>
        <begin position="29"/>
        <end position="51"/>
    </location>
</feature>
<sequence length="358" mass="41658">MNTTFEMSSQTATPLQYTPILSFMSDKQLALFVPFVVYWIYSGFYHLISVYEVSFFEKYRIHSLIEVETRNKVSMGEVIRAVLLQQFLQTLLGLLLVVVEDDDVLLDDKVVMSGYRQTLEATTTIFGLWNLLEPYQNIIIETSYWYLVPLSRFLFAMVFLDTWQYFMHRFFHQNKFLYKHIHSLHHRLHAPYAFGALYNHPIEGFVMDSVGAGLAFKLSGMTTIGGMIFFGFATFKTVDDHCGYDLPFNPIQKIFGNNSAYHDIHHQVYGIKMNFSQPFFTIWDRLLGTYLPVPSKSKDSLKEYQPSQTTTIHSLTLKDRETIDRKDESNVFKIQETISAGITPQRYNLRPRKTLSSI</sequence>
<evidence type="ECO:0000259" key="6">
    <source>
        <dbReference type="Pfam" id="PF04116"/>
    </source>
</evidence>
<proteinExistence type="predicted"/>
<dbReference type="GO" id="GO:0016491">
    <property type="term" value="F:oxidoreductase activity"/>
    <property type="evidence" value="ECO:0007669"/>
    <property type="project" value="InterPro"/>
</dbReference>
<evidence type="ECO:0000256" key="5">
    <source>
        <dbReference type="SAM" id="Phobius"/>
    </source>
</evidence>
<keyword evidence="3 5" id="KW-1133">Transmembrane helix</keyword>
<comment type="subcellular location">
    <subcellularLocation>
        <location evidence="1">Membrane</location>
    </subcellularLocation>
</comment>
<dbReference type="Proteomes" id="UP000615446">
    <property type="component" value="Unassembled WGS sequence"/>
</dbReference>
<comment type="caution">
    <text evidence="7">The sequence shown here is derived from an EMBL/GenBank/DDBJ whole genome shotgun (WGS) entry which is preliminary data.</text>
</comment>
<dbReference type="GO" id="GO:0005506">
    <property type="term" value="F:iron ion binding"/>
    <property type="evidence" value="ECO:0007669"/>
    <property type="project" value="InterPro"/>
</dbReference>
<protein>
    <submittedName>
        <fullName evidence="7">Sphingosine hydroxylase</fullName>
    </submittedName>
</protein>
<dbReference type="GO" id="GO:0016020">
    <property type="term" value="C:membrane"/>
    <property type="evidence" value="ECO:0007669"/>
    <property type="project" value="UniProtKB-SubCell"/>
</dbReference>
<keyword evidence="2 5" id="KW-0812">Transmembrane</keyword>
<evidence type="ECO:0000313" key="7">
    <source>
        <dbReference type="EMBL" id="GES85350.1"/>
    </source>
</evidence>
<accession>A0A8H3LGM7</accession>
<name>A0A8H3LGM7_9GLOM</name>
<dbReference type="PANTHER" id="PTHR11863">
    <property type="entry name" value="STEROL DESATURASE"/>
    <property type="match status" value="1"/>
</dbReference>
<dbReference type="GO" id="GO:0008610">
    <property type="term" value="P:lipid biosynthetic process"/>
    <property type="evidence" value="ECO:0007669"/>
    <property type="project" value="InterPro"/>
</dbReference>
<dbReference type="Pfam" id="PF04116">
    <property type="entry name" value="FA_hydroxylase"/>
    <property type="match status" value="1"/>
</dbReference>
<keyword evidence="4 5" id="KW-0472">Membrane</keyword>
<reference evidence="7" key="1">
    <citation type="submission" date="2019-10" db="EMBL/GenBank/DDBJ databases">
        <title>Conservation and host-specific expression of non-tandemly repeated heterogenous ribosome RNA gene in arbuscular mycorrhizal fungi.</title>
        <authorList>
            <person name="Maeda T."/>
            <person name="Kobayashi Y."/>
            <person name="Nakagawa T."/>
            <person name="Ezawa T."/>
            <person name="Yamaguchi K."/>
            <person name="Bino T."/>
            <person name="Nishimoto Y."/>
            <person name="Shigenobu S."/>
            <person name="Kawaguchi M."/>
        </authorList>
    </citation>
    <scope>NUCLEOTIDE SEQUENCE</scope>
    <source>
        <strain evidence="7">HR1</strain>
    </source>
</reference>
<feature type="transmembrane region" description="Helical" evidence="5">
    <location>
        <begin position="144"/>
        <end position="166"/>
    </location>
</feature>
<feature type="domain" description="Fatty acid hydroxylase" evidence="6">
    <location>
        <begin position="153"/>
        <end position="289"/>
    </location>
</feature>
<dbReference type="InterPro" id="IPR050307">
    <property type="entry name" value="Sterol_Desaturase_Related"/>
</dbReference>
<evidence type="ECO:0000313" key="8">
    <source>
        <dbReference type="Proteomes" id="UP000615446"/>
    </source>
</evidence>
<dbReference type="EMBL" id="BLAL01000092">
    <property type="protein sequence ID" value="GES85350.1"/>
    <property type="molecule type" value="Genomic_DNA"/>
</dbReference>
<dbReference type="OrthoDB" id="408954at2759"/>
<dbReference type="AlphaFoldDB" id="A0A8H3LGM7"/>
<evidence type="ECO:0000256" key="2">
    <source>
        <dbReference type="ARBA" id="ARBA00022692"/>
    </source>
</evidence>
<evidence type="ECO:0000256" key="3">
    <source>
        <dbReference type="ARBA" id="ARBA00022989"/>
    </source>
</evidence>
<gene>
    <name evidence="7" type="ORF">RCL2_001243500</name>
</gene>
<evidence type="ECO:0000256" key="1">
    <source>
        <dbReference type="ARBA" id="ARBA00004370"/>
    </source>
</evidence>